<keyword evidence="2" id="KW-1133">Transmembrane helix</keyword>
<name>A0AAE0XI35_9PEZI</name>
<feature type="transmembrane region" description="Helical" evidence="2">
    <location>
        <begin position="70"/>
        <end position="95"/>
    </location>
</feature>
<evidence type="ECO:0000313" key="3">
    <source>
        <dbReference type="EMBL" id="KAK3693842.1"/>
    </source>
</evidence>
<feature type="region of interest" description="Disordered" evidence="1">
    <location>
        <begin position="1"/>
        <end position="38"/>
    </location>
</feature>
<feature type="transmembrane region" description="Helical" evidence="2">
    <location>
        <begin position="163"/>
        <end position="182"/>
    </location>
</feature>
<gene>
    <name evidence="3" type="ORF">B0T22DRAFT_53158</name>
</gene>
<dbReference type="Proteomes" id="UP001270362">
    <property type="component" value="Unassembled WGS sequence"/>
</dbReference>
<dbReference type="SUPFAM" id="SSF53474">
    <property type="entry name" value="alpha/beta-Hydrolases"/>
    <property type="match status" value="1"/>
</dbReference>
<organism evidence="3 4">
    <name type="scientific">Podospora appendiculata</name>
    <dbReference type="NCBI Taxonomy" id="314037"/>
    <lineage>
        <taxon>Eukaryota</taxon>
        <taxon>Fungi</taxon>
        <taxon>Dikarya</taxon>
        <taxon>Ascomycota</taxon>
        <taxon>Pezizomycotina</taxon>
        <taxon>Sordariomycetes</taxon>
        <taxon>Sordariomycetidae</taxon>
        <taxon>Sordariales</taxon>
        <taxon>Podosporaceae</taxon>
        <taxon>Podospora</taxon>
    </lineage>
</organism>
<reference evidence="3" key="2">
    <citation type="submission" date="2023-06" db="EMBL/GenBank/DDBJ databases">
        <authorList>
            <consortium name="Lawrence Berkeley National Laboratory"/>
            <person name="Haridas S."/>
            <person name="Hensen N."/>
            <person name="Bonometti L."/>
            <person name="Westerberg I."/>
            <person name="Brannstrom I.O."/>
            <person name="Guillou S."/>
            <person name="Cros-Aarteil S."/>
            <person name="Calhoun S."/>
            <person name="Kuo A."/>
            <person name="Mondo S."/>
            <person name="Pangilinan J."/>
            <person name="Riley R."/>
            <person name="Labutti K."/>
            <person name="Andreopoulos B."/>
            <person name="Lipzen A."/>
            <person name="Chen C."/>
            <person name="Yanf M."/>
            <person name="Daum C."/>
            <person name="Ng V."/>
            <person name="Clum A."/>
            <person name="Steindorff A."/>
            <person name="Ohm R."/>
            <person name="Martin F."/>
            <person name="Silar P."/>
            <person name="Natvig D."/>
            <person name="Lalanne C."/>
            <person name="Gautier V."/>
            <person name="Ament-Velasquez S.L."/>
            <person name="Kruys A."/>
            <person name="Hutchinson M.I."/>
            <person name="Powell A.J."/>
            <person name="Barry K."/>
            <person name="Miller A.N."/>
            <person name="Grigoriev I.V."/>
            <person name="Debuchy R."/>
            <person name="Gladieux P."/>
            <person name="Thoren M.H."/>
            <person name="Johannesson H."/>
        </authorList>
    </citation>
    <scope>NUCLEOTIDE SEQUENCE</scope>
    <source>
        <strain evidence="3">CBS 314.62</strain>
    </source>
</reference>
<dbReference type="EMBL" id="JAULSO010000001">
    <property type="protein sequence ID" value="KAK3693842.1"/>
    <property type="molecule type" value="Genomic_DNA"/>
</dbReference>
<dbReference type="InterPro" id="IPR029058">
    <property type="entry name" value="AB_hydrolase_fold"/>
</dbReference>
<feature type="compositionally biased region" description="Polar residues" evidence="1">
    <location>
        <begin position="1"/>
        <end position="10"/>
    </location>
</feature>
<feature type="transmembrane region" description="Helical" evidence="2">
    <location>
        <begin position="136"/>
        <end position="156"/>
    </location>
</feature>
<keyword evidence="4" id="KW-1185">Reference proteome</keyword>
<feature type="transmembrane region" description="Helical" evidence="2">
    <location>
        <begin position="214"/>
        <end position="237"/>
    </location>
</feature>
<reference evidence="3" key="1">
    <citation type="journal article" date="2023" name="Mol. Phylogenet. Evol.">
        <title>Genome-scale phylogeny and comparative genomics of the fungal order Sordariales.</title>
        <authorList>
            <person name="Hensen N."/>
            <person name="Bonometti L."/>
            <person name="Westerberg I."/>
            <person name="Brannstrom I.O."/>
            <person name="Guillou S."/>
            <person name="Cros-Aarteil S."/>
            <person name="Calhoun S."/>
            <person name="Haridas S."/>
            <person name="Kuo A."/>
            <person name="Mondo S."/>
            <person name="Pangilinan J."/>
            <person name="Riley R."/>
            <person name="LaButti K."/>
            <person name="Andreopoulos B."/>
            <person name="Lipzen A."/>
            <person name="Chen C."/>
            <person name="Yan M."/>
            <person name="Daum C."/>
            <person name="Ng V."/>
            <person name="Clum A."/>
            <person name="Steindorff A."/>
            <person name="Ohm R.A."/>
            <person name="Martin F."/>
            <person name="Silar P."/>
            <person name="Natvig D.O."/>
            <person name="Lalanne C."/>
            <person name="Gautier V."/>
            <person name="Ament-Velasquez S.L."/>
            <person name="Kruys A."/>
            <person name="Hutchinson M.I."/>
            <person name="Powell A.J."/>
            <person name="Barry K."/>
            <person name="Miller A.N."/>
            <person name="Grigoriev I.V."/>
            <person name="Debuchy R."/>
            <person name="Gladieux P."/>
            <person name="Hiltunen Thoren M."/>
            <person name="Johannesson H."/>
        </authorList>
    </citation>
    <scope>NUCLEOTIDE SEQUENCE</scope>
    <source>
        <strain evidence="3">CBS 314.62</strain>
    </source>
</reference>
<sequence length="531" mass="59193">MVKIQTQSAEMNKPHHEEEEEAGPDQGTRSSLDYPPDEHTRLLPNRLESTPYLSPDDPAVSPYNLWSVRLVRFVTVVLTCLAFVWWVMMLVSMFITPPGLHARGSPFFSFVYASIAFLTLLVELLFFSVPSKSVRILSFVTAVLLLVNVIVILAVQKTRHEELWVGVVSVVWATLMAVWAVVADRTVQWGKTEEEERLTGRPETRRTLLEWTQVLLSSAALTLMAIAVLLMTTTLTLRAVDSRLSPPGERYWVDGNKYQIHLYCSGNKTDAKGNPATTVLIEAGEDAAERGLWQLAENAVKNGSISRYCFADRPGIAWSDVAPSPLSASMATDALSETLTRAGEKGPWVLASAGIGSIYSRVFSSRHRHEVRGILMIDPLHEDLLGRVGAPGRGFMLWLQGIISPCGIDRILGALIRGRGSADRTWGRSAYQSSGTLFAKLQESLVANSFTKREVVSTRAVLQDEKTPVVVISSGVQIRRDSEWEAKQRDLTHLTKNLEDWDIVDQAPHQVWETLEGRKVIENRLRKLVKL</sequence>
<dbReference type="InterPro" id="IPR019431">
    <property type="entry name" value="DUF2417"/>
</dbReference>
<dbReference type="Pfam" id="PF10329">
    <property type="entry name" value="DUF2417"/>
    <property type="match status" value="1"/>
</dbReference>
<proteinExistence type="predicted"/>
<protein>
    <recommendedName>
        <fullName evidence="5">Mitochondrial integral membrane protein</fullName>
    </recommendedName>
</protein>
<keyword evidence="2" id="KW-0472">Membrane</keyword>
<evidence type="ECO:0000256" key="2">
    <source>
        <dbReference type="SAM" id="Phobius"/>
    </source>
</evidence>
<dbReference type="Gene3D" id="3.40.50.1820">
    <property type="entry name" value="alpha/beta hydrolase"/>
    <property type="match status" value="1"/>
</dbReference>
<evidence type="ECO:0000256" key="1">
    <source>
        <dbReference type="SAM" id="MobiDB-lite"/>
    </source>
</evidence>
<comment type="caution">
    <text evidence="3">The sequence shown here is derived from an EMBL/GenBank/DDBJ whole genome shotgun (WGS) entry which is preliminary data.</text>
</comment>
<accession>A0AAE0XI35</accession>
<evidence type="ECO:0008006" key="5">
    <source>
        <dbReference type="Google" id="ProtNLM"/>
    </source>
</evidence>
<keyword evidence="2" id="KW-0812">Transmembrane</keyword>
<feature type="transmembrane region" description="Helical" evidence="2">
    <location>
        <begin position="107"/>
        <end position="130"/>
    </location>
</feature>
<evidence type="ECO:0000313" key="4">
    <source>
        <dbReference type="Proteomes" id="UP001270362"/>
    </source>
</evidence>
<dbReference type="AlphaFoldDB" id="A0AAE0XI35"/>